<dbReference type="PROSITE" id="PS51257">
    <property type="entry name" value="PROKAR_LIPOPROTEIN"/>
    <property type="match status" value="1"/>
</dbReference>
<evidence type="ECO:0000313" key="1">
    <source>
        <dbReference type="EMBL" id="AEE16262.1"/>
    </source>
</evidence>
<dbReference type="eggNOG" id="ENOG5032P03">
    <property type="taxonomic scope" value="Bacteria"/>
</dbReference>
<keyword evidence="2" id="KW-1185">Reference proteome</keyword>
<dbReference type="STRING" id="906968.Trebr_0826"/>
<protein>
    <recommendedName>
        <fullName evidence="3">Lipoprotein</fullName>
    </recommendedName>
</protein>
<dbReference type="OrthoDB" id="356296at2"/>
<evidence type="ECO:0000313" key="2">
    <source>
        <dbReference type="Proteomes" id="UP000006546"/>
    </source>
</evidence>
<name>F4LIT7_TREBD</name>
<organism evidence="1 2">
    <name type="scientific">Treponema brennaborense (strain DSM 12168 / CIP 105900 / DD5/3)</name>
    <dbReference type="NCBI Taxonomy" id="906968"/>
    <lineage>
        <taxon>Bacteria</taxon>
        <taxon>Pseudomonadati</taxon>
        <taxon>Spirochaetota</taxon>
        <taxon>Spirochaetia</taxon>
        <taxon>Spirochaetales</taxon>
        <taxon>Treponemataceae</taxon>
        <taxon>Treponema</taxon>
    </lineage>
</organism>
<dbReference type="RefSeq" id="WP_013757981.1">
    <property type="nucleotide sequence ID" value="NC_015500.1"/>
</dbReference>
<gene>
    <name evidence="1" type="ordered locus">Trebr_0826</name>
</gene>
<dbReference type="Proteomes" id="UP000006546">
    <property type="component" value="Chromosome"/>
</dbReference>
<dbReference type="KEGG" id="tbe:Trebr_0826"/>
<sequence>MKHAASKWYLYMCLISACIGAGCSVKQSAPAAEEQASSMSGYGMHAWYYFTPNGFAQTDAPQHAPETAAKPWTEAVRIASAGTSGSKAIAVVNRLGIVDFSSGTPILTNDTDIFAAVTADRLLFLDGSPVFHLYRNTYFNAETETVPAGSRPLLVRFDTDSALCIPVLTTGDIGVAPDQEVTGISLYGGEWFCAVKKTEAERTSFSYLRFASAAGAEAVPDAQSAAVTVTEIDADAFRRTQKPRDFSEAPERLQFLFNAVPDTVPFYLSCRTEYSAAPVLYDKNSDEPKSTGYTAQGNAQLTERFSVAVFSDGTTYAAGFQNGAAEGRPPVIVFRLPKLPAGFVYGEFALNSDTLYVAWEESDFYKIGRSGFIAVDLQKLLTGVL</sequence>
<accession>F4LIT7</accession>
<proteinExistence type="predicted"/>
<dbReference type="Pfam" id="PF26331">
    <property type="entry name" value="DUF8086"/>
    <property type="match status" value="1"/>
</dbReference>
<dbReference type="EMBL" id="CP002696">
    <property type="protein sequence ID" value="AEE16262.1"/>
    <property type="molecule type" value="Genomic_DNA"/>
</dbReference>
<dbReference type="HOGENOM" id="CLU_064740_0_0_12"/>
<dbReference type="InterPro" id="IPR058399">
    <property type="entry name" value="DUF8086"/>
</dbReference>
<dbReference type="AlphaFoldDB" id="F4LIT7"/>
<reference evidence="2" key="1">
    <citation type="submission" date="2011-04" db="EMBL/GenBank/DDBJ databases">
        <title>The complete genome of Treponema brennaborense DSM 12168.</title>
        <authorList>
            <person name="Lucas S."/>
            <person name="Han J."/>
            <person name="Lapidus A."/>
            <person name="Bruce D."/>
            <person name="Goodwin L."/>
            <person name="Pitluck S."/>
            <person name="Peters L."/>
            <person name="Kyrpides N."/>
            <person name="Mavromatis K."/>
            <person name="Ivanova N."/>
            <person name="Mikhailova N."/>
            <person name="Pagani I."/>
            <person name="Teshima H."/>
            <person name="Detter J.C."/>
            <person name="Tapia R."/>
            <person name="Han C."/>
            <person name="Land M."/>
            <person name="Hauser L."/>
            <person name="Markowitz V."/>
            <person name="Cheng J.-F."/>
            <person name="Hugenholtz P."/>
            <person name="Woyke T."/>
            <person name="Wu D."/>
            <person name="Gronow S."/>
            <person name="Wellnitz S."/>
            <person name="Brambilla E."/>
            <person name="Klenk H.-P."/>
            <person name="Eisen J.A."/>
        </authorList>
    </citation>
    <scope>NUCLEOTIDE SEQUENCE [LARGE SCALE GENOMIC DNA]</scope>
    <source>
        <strain evidence="2">DSM 12168 / CIP 105900 / DD5/3</strain>
    </source>
</reference>
<evidence type="ECO:0008006" key="3">
    <source>
        <dbReference type="Google" id="ProtNLM"/>
    </source>
</evidence>